<sequence length="70" mass="7352">MDCMELARENTFKSHVAGLYRLVASDVEPASTKPSGTQEEQSGGPSTLLGPPLLSALGEREGGRKILVAP</sequence>
<feature type="compositionally biased region" description="Low complexity" evidence="1">
    <location>
        <begin position="42"/>
        <end position="57"/>
    </location>
</feature>
<feature type="region of interest" description="Disordered" evidence="1">
    <location>
        <begin position="28"/>
        <end position="70"/>
    </location>
</feature>
<protein>
    <submittedName>
        <fullName evidence="2">Uncharacterized protein</fullName>
    </submittedName>
</protein>
<proteinExistence type="predicted"/>
<evidence type="ECO:0000313" key="2">
    <source>
        <dbReference type="EMBL" id="KAA1068576.1"/>
    </source>
</evidence>
<evidence type="ECO:0000256" key="1">
    <source>
        <dbReference type="SAM" id="MobiDB-lite"/>
    </source>
</evidence>
<organism evidence="2 3">
    <name type="scientific">Puccinia graminis f. sp. tritici</name>
    <dbReference type="NCBI Taxonomy" id="56615"/>
    <lineage>
        <taxon>Eukaryota</taxon>
        <taxon>Fungi</taxon>
        <taxon>Dikarya</taxon>
        <taxon>Basidiomycota</taxon>
        <taxon>Pucciniomycotina</taxon>
        <taxon>Pucciniomycetes</taxon>
        <taxon>Pucciniales</taxon>
        <taxon>Pucciniaceae</taxon>
        <taxon>Puccinia</taxon>
    </lineage>
</organism>
<reference evidence="2 3" key="1">
    <citation type="submission" date="2019-05" db="EMBL/GenBank/DDBJ databases">
        <title>Emergence of the Ug99 lineage of the wheat stem rust pathogen through somatic hybridization.</title>
        <authorList>
            <person name="Li F."/>
            <person name="Upadhyaya N.M."/>
            <person name="Sperschneider J."/>
            <person name="Matny O."/>
            <person name="Nguyen-Phuc H."/>
            <person name="Mago R."/>
            <person name="Raley C."/>
            <person name="Miller M.E."/>
            <person name="Silverstein K.A.T."/>
            <person name="Henningsen E."/>
            <person name="Hirsch C.D."/>
            <person name="Visser B."/>
            <person name="Pretorius Z.A."/>
            <person name="Steffenson B.J."/>
            <person name="Schwessinger B."/>
            <person name="Dodds P.N."/>
            <person name="Figueroa M."/>
        </authorList>
    </citation>
    <scope>NUCLEOTIDE SEQUENCE [LARGE SCALE GENOMIC DNA]</scope>
    <source>
        <strain evidence="2 3">Ug99</strain>
    </source>
</reference>
<dbReference type="AlphaFoldDB" id="A0A5B0LWV2"/>
<accession>A0A5B0LWV2</accession>
<name>A0A5B0LWV2_PUCGR</name>
<gene>
    <name evidence="2" type="ORF">PGTUg99_032067</name>
</gene>
<feature type="compositionally biased region" description="Polar residues" evidence="1">
    <location>
        <begin position="32"/>
        <end position="41"/>
    </location>
</feature>
<dbReference type="EMBL" id="VDEP01000505">
    <property type="protein sequence ID" value="KAA1068576.1"/>
    <property type="molecule type" value="Genomic_DNA"/>
</dbReference>
<comment type="caution">
    <text evidence="2">The sequence shown here is derived from an EMBL/GenBank/DDBJ whole genome shotgun (WGS) entry which is preliminary data.</text>
</comment>
<evidence type="ECO:0000313" key="3">
    <source>
        <dbReference type="Proteomes" id="UP000325313"/>
    </source>
</evidence>
<dbReference type="Proteomes" id="UP000325313">
    <property type="component" value="Unassembled WGS sequence"/>
</dbReference>